<keyword evidence="1" id="KW-0175">Coiled coil</keyword>
<comment type="caution">
    <text evidence="3">The sequence shown here is derived from an EMBL/GenBank/DDBJ whole genome shotgun (WGS) entry which is preliminary data.</text>
</comment>
<dbReference type="Pfam" id="PF03993">
    <property type="entry name" value="DUF349"/>
    <property type="match status" value="3"/>
</dbReference>
<evidence type="ECO:0000256" key="1">
    <source>
        <dbReference type="SAM" id="Coils"/>
    </source>
</evidence>
<keyword evidence="4" id="KW-1185">Reference proteome</keyword>
<evidence type="ECO:0000256" key="2">
    <source>
        <dbReference type="SAM" id="MobiDB-lite"/>
    </source>
</evidence>
<evidence type="ECO:0000313" key="4">
    <source>
        <dbReference type="Proteomes" id="UP000251577"/>
    </source>
</evidence>
<sequence>MPTPAQSDAATFGRVDEDGTVWVRTADGERQVGQWQAGSPKEGLAHYASRYQDLATEVALLQARLESHPEEAQRIGSDATALRAGLDTAAVVGDLAALDRQLAAIEQASVDTKEQLEQRRQQEREQSLARKEQLATEAETIAAESTNWKASGDRLREMFEEWRTIRGVDKATDDALWKRFSTARESFHRRRGAHFAELDRNRSSVKRAKEEIIARAEELQDSTDWVETSKAFRGLMDEWKAAGRAGRAADDKLWDRFRAAQDVFFGARKAAEAKKDEQYQHNAEAKQALLDEYSPLISDATSLASAKTALRELQDKWEEVGYVPRRDISRFEKAIRTLEDKVAALEDSEWRRTDPELQARVAQFQGRADQLAAEAEAAAAKGKTAKAEQLRQQADQWQEWARTAASATES</sequence>
<accession>A0A364V7D1</accession>
<protein>
    <submittedName>
        <fullName evidence="3">DUF349 domain-containing protein</fullName>
    </submittedName>
</protein>
<dbReference type="EMBL" id="QHCV01000021">
    <property type="protein sequence ID" value="RAV32476.1"/>
    <property type="molecule type" value="Genomic_DNA"/>
</dbReference>
<dbReference type="Proteomes" id="UP000251577">
    <property type="component" value="Unassembled WGS sequence"/>
</dbReference>
<feature type="coiled-coil region" evidence="1">
    <location>
        <begin position="328"/>
        <end position="381"/>
    </location>
</feature>
<dbReference type="AlphaFoldDB" id="A0A364V7D1"/>
<dbReference type="InterPro" id="IPR007139">
    <property type="entry name" value="DUF349"/>
</dbReference>
<gene>
    <name evidence="3" type="ORF">DLJ54_03240</name>
</gene>
<feature type="compositionally biased region" description="Low complexity" evidence="2">
    <location>
        <begin position="135"/>
        <end position="145"/>
    </location>
</feature>
<feature type="region of interest" description="Disordered" evidence="2">
    <location>
        <begin position="115"/>
        <end position="145"/>
    </location>
</feature>
<name>A0A364V7D1_9CORY</name>
<evidence type="ECO:0000313" key="3">
    <source>
        <dbReference type="EMBL" id="RAV32476.1"/>
    </source>
</evidence>
<feature type="region of interest" description="Disordered" evidence="2">
    <location>
        <begin position="383"/>
        <end position="410"/>
    </location>
</feature>
<feature type="compositionally biased region" description="Basic and acidic residues" evidence="2">
    <location>
        <begin position="115"/>
        <end position="134"/>
    </location>
</feature>
<organism evidence="3 4">
    <name type="scientific">Corynebacterium heidelbergense</name>
    <dbReference type="NCBI Taxonomy" id="2055947"/>
    <lineage>
        <taxon>Bacteria</taxon>
        <taxon>Bacillati</taxon>
        <taxon>Actinomycetota</taxon>
        <taxon>Actinomycetes</taxon>
        <taxon>Mycobacteriales</taxon>
        <taxon>Corynebacteriaceae</taxon>
        <taxon>Corynebacterium</taxon>
    </lineage>
</organism>
<reference evidence="3 4" key="1">
    <citation type="journal article" date="2018" name="Syst. Appl. Microbiol.">
        <title>Corynebacterium heidelbergense sp. nov., isolated from the preen glands of Egyptian geese (Alopochen aegyptiacus).</title>
        <authorList>
            <person name="Braun M.S."/>
            <person name="Wang E."/>
            <person name="Zimmermann S."/>
            <person name="Wink M."/>
        </authorList>
    </citation>
    <scope>NUCLEOTIDE SEQUENCE [LARGE SCALE GENOMIC DNA]</scope>
    <source>
        <strain evidence="3 4">647</strain>
    </source>
</reference>
<proteinExistence type="predicted"/>